<comment type="caution">
    <text evidence="1">The sequence shown here is derived from an EMBL/GenBank/DDBJ whole genome shotgun (WGS) entry which is preliminary data.</text>
</comment>
<evidence type="ECO:0000313" key="2">
    <source>
        <dbReference type="Proteomes" id="UP000799755"/>
    </source>
</evidence>
<sequence length="452" mass="52128">MMTVFDELAETDGDNEFKAWLSMVIDAKQEIVAFVASRRQGKPAGEFDGYLKGSFNLSLVVRFSDGGPKAVIRFPKPGHTATAFRDEKVRNEVQFLKFLSEKTTIPIPRVASWGMIEDSPRHLGPFIIMDYVDGISLATILKQPTETEQDEVILATDVDDTKLDYVYEQLADYMVQLSRLDFSTIGAISKSPSSNEWFASERPLTYNINELKTVVSNYPISGYPTAPFTSAKEFLHSLAKEHLVHLRTQRNLANNREDAKKRFIARHRFKQLISRYCLDDAGPFKPYCDDLQPTNMLAHPDTLRITAVLDFEFTNTMPAQFAYDPPWWLLLLGPDMWLENHSIEDFMIRYVPRMEQFLRALERVEARTNSEGSQRNPLLSVRMRDSWATGRFWFDYGIRKSFDIDAVYWAALHKDGDDVLNDKMREELEKLMDLKMDQLKAYDAECKVRFSS</sequence>
<keyword evidence="2" id="KW-1185">Reference proteome</keyword>
<evidence type="ECO:0000313" key="1">
    <source>
        <dbReference type="EMBL" id="KAF2466921.1"/>
    </source>
</evidence>
<organism evidence="1 2">
    <name type="scientific">Lindgomyces ingoldianus</name>
    <dbReference type="NCBI Taxonomy" id="673940"/>
    <lineage>
        <taxon>Eukaryota</taxon>
        <taxon>Fungi</taxon>
        <taxon>Dikarya</taxon>
        <taxon>Ascomycota</taxon>
        <taxon>Pezizomycotina</taxon>
        <taxon>Dothideomycetes</taxon>
        <taxon>Pleosporomycetidae</taxon>
        <taxon>Pleosporales</taxon>
        <taxon>Lindgomycetaceae</taxon>
        <taxon>Lindgomyces</taxon>
    </lineage>
</organism>
<dbReference type="EMBL" id="MU003522">
    <property type="protein sequence ID" value="KAF2466921.1"/>
    <property type="molecule type" value="Genomic_DNA"/>
</dbReference>
<reference evidence="1" key="1">
    <citation type="journal article" date="2020" name="Stud. Mycol.">
        <title>101 Dothideomycetes genomes: a test case for predicting lifestyles and emergence of pathogens.</title>
        <authorList>
            <person name="Haridas S."/>
            <person name="Albert R."/>
            <person name="Binder M."/>
            <person name="Bloem J."/>
            <person name="Labutti K."/>
            <person name="Salamov A."/>
            <person name="Andreopoulos B."/>
            <person name="Baker S."/>
            <person name="Barry K."/>
            <person name="Bills G."/>
            <person name="Bluhm B."/>
            <person name="Cannon C."/>
            <person name="Castanera R."/>
            <person name="Culley D."/>
            <person name="Daum C."/>
            <person name="Ezra D."/>
            <person name="Gonzalez J."/>
            <person name="Henrissat B."/>
            <person name="Kuo A."/>
            <person name="Liang C."/>
            <person name="Lipzen A."/>
            <person name="Lutzoni F."/>
            <person name="Magnuson J."/>
            <person name="Mondo S."/>
            <person name="Nolan M."/>
            <person name="Ohm R."/>
            <person name="Pangilinan J."/>
            <person name="Park H.-J."/>
            <person name="Ramirez L."/>
            <person name="Alfaro M."/>
            <person name="Sun H."/>
            <person name="Tritt A."/>
            <person name="Yoshinaga Y."/>
            <person name="Zwiers L.-H."/>
            <person name="Turgeon B."/>
            <person name="Goodwin S."/>
            <person name="Spatafora J."/>
            <person name="Crous P."/>
            <person name="Grigoriev I."/>
        </authorList>
    </citation>
    <scope>NUCLEOTIDE SEQUENCE</scope>
    <source>
        <strain evidence="1">ATCC 200398</strain>
    </source>
</reference>
<gene>
    <name evidence="1" type="ORF">BDR25DRAFT_376477</name>
</gene>
<proteinExistence type="predicted"/>
<accession>A0ACB6QJ05</accession>
<name>A0ACB6QJ05_9PLEO</name>
<dbReference type="Proteomes" id="UP000799755">
    <property type="component" value="Unassembled WGS sequence"/>
</dbReference>
<protein>
    <submittedName>
        <fullName evidence="1">Phosphotransferase enzyme family protein-like protein</fullName>
    </submittedName>
</protein>